<proteinExistence type="predicted"/>
<dbReference type="AlphaFoldDB" id="B0NPG7"/>
<name>B0NPG7_BACSE</name>
<reference evidence="1 2" key="1">
    <citation type="submission" date="2007-11" db="EMBL/GenBank/DDBJ databases">
        <title>Draft genome sequence of Bacteroides stercoris(ATCC 43183).</title>
        <authorList>
            <person name="Sudarsanam P."/>
            <person name="Ley R."/>
            <person name="Guruge J."/>
            <person name="Turnbaugh P.J."/>
            <person name="Mahowald M."/>
            <person name="Liep D."/>
            <person name="Gordon J."/>
        </authorList>
    </citation>
    <scope>NUCLEOTIDE SEQUENCE [LARGE SCALE GENOMIC DNA]</scope>
    <source>
        <strain evidence="1 2">ATCC 43183</strain>
    </source>
</reference>
<accession>B0NPG7</accession>
<sequence>MNHIHIAAIRGKISITNTPVIIYCNGKYYLQIIAKKSWRYIIFAKKGINNDTIIIIE</sequence>
<reference evidence="1 2" key="2">
    <citation type="submission" date="2007-11" db="EMBL/GenBank/DDBJ databases">
        <authorList>
            <person name="Fulton L."/>
            <person name="Clifton S."/>
            <person name="Fulton B."/>
            <person name="Xu J."/>
            <person name="Minx P."/>
            <person name="Pepin K.H."/>
            <person name="Johnson M."/>
            <person name="Thiruvilangam P."/>
            <person name="Bhonagiri V."/>
            <person name="Nash W.E."/>
            <person name="Mardis E.R."/>
            <person name="Wilson R.K."/>
        </authorList>
    </citation>
    <scope>NUCLEOTIDE SEQUENCE [LARGE SCALE GENOMIC DNA]</scope>
    <source>
        <strain evidence="1 2">ATCC 43183</strain>
    </source>
</reference>
<dbReference type="Proteomes" id="UP000004713">
    <property type="component" value="Unassembled WGS sequence"/>
</dbReference>
<comment type="caution">
    <text evidence="1">The sequence shown here is derived from an EMBL/GenBank/DDBJ whole genome shotgun (WGS) entry which is preliminary data.</text>
</comment>
<dbReference type="HOGENOM" id="CLU_2987177_0_0_10"/>
<evidence type="ECO:0000313" key="1">
    <source>
        <dbReference type="EMBL" id="EDS15898.1"/>
    </source>
</evidence>
<dbReference type="EMBL" id="ABFZ02000018">
    <property type="protein sequence ID" value="EDS15898.1"/>
    <property type="molecule type" value="Genomic_DNA"/>
</dbReference>
<protein>
    <submittedName>
        <fullName evidence="1">Uncharacterized protein</fullName>
    </submittedName>
</protein>
<organism evidence="1 2">
    <name type="scientific">Bacteroides stercoris ATCC 43183</name>
    <dbReference type="NCBI Taxonomy" id="449673"/>
    <lineage>
        <taxon>Bacteria</taxon>
        <taxon>Pseudomonadati</taxon>
        <taxon>Bacteroidota</taxon>
        <taxon>Bacteroidia</taxon>
        <taxon>Bacteroidales</taxon>
        <taxon>Bacteroidaceae</taxon>
        <taxon>Bacteroides</taxon>
    </lineage>
</organism>
<gene>
    <name evidence="1" type="ORF">BACSTE_01343</name>
</gene>
<evidence type="ECO:0000313" key="2">
    <source>
        <dbReference type="Proteomes" id="UP000004713"/>
    </source>
</evidence>